<proteinExistence type="predicted"/>
<keyword evidence="3" id="KW-1185">Reference proteome</keyword>
<protein>
    <submittedName>
        <fullName evidence="2">Uncharacterized protein</fullName>
    </submittedName>
</protein>
<dbReference type="RefSeq" id="XP_012190562.1">
    <property type="nucleotide sequence ID" value="XM_012335172.1"/>
</dbReference>
<dbReference type="HOGENOM" id="CLU_2307265_0_0_1"/>
<name>R9PFV9_PSEHS</name>
<feature type="region of interest" description="Disordered" evidence="1">
    <location>
        <begin position="1"/>
        <end position="38"/>
    </location>
</feature>
<organism evidence="2 3">
    <name type="scientific">Pseudozyma hubeiensis (strain SY62)</name>
    <name type="common">Yeast</name>
    <dbReference type="NCBI Taxonomy" id="1305764"/>
    <lineage>
        <taxon>Eukaryota</taxon>
        <taxon>Fungi</taxon>
        <taxon>Dikarya</taxon>
        <taxon>Basidiomycota</taxon>
        <taxon>Ustilaginomycotina</taxon>
        <taxon>Ustilaginomycetes</taxon>
        <taxon>Ustilaginales</taxon>
        <taxon>Ustilaginaceae</taxon>
        <taxon>Pseudozyma</taxon>
    </lineage>
</organism>
<evidence type="ECO:0000256" key="1">
    <source>
        <dbReference type="SAM" id="MobiDB-lite"/>
    </source>
</evidence>
<dbReference type="Proteomes" id="UP000014071">
    <property type="component" value="Unassembled WGS sequence"/>
</dbReference>
<reference evidence="3" key="1">
    <citation type="journal article" date="2013" name="Genome Announc.">
        <title>Draft genome sequence of the basidiomycetous yeast-like fungus Pseudozyma hubeiensis SY62, which produces an abundant amount of the biosurfactant mannosylerythritol lipids.</title>
        <authorList>
            <person name="Konishi M."/>
            <person name="Hatada Y."/>
            <person name="Horiuchi J."/>
        </authorList>
    </citation>
    <scope>NUCLEOTIDE SEQUENCE [LARGE SCALE GENOMIC DNA]</scope>
    <source>
        <strain evidence="3">SY62</strain>
    </source>
</reference>
<dbReference type="EMBL" id="DF238808">
    <property type="protein sequence ID" value="GAC96975.1"/>
    <property type="molecule type" value="Genomic_DNA"/>
</dbReference>
<gene>
    <name evidence="2" type="ORF">PHSY_004559</name>
</gene>
<feature type="compositionally biased region" description="Polar residues" evidence="1">
    <location>
        <begin position="24"/>
        <end position="33"/>
    </location>
</feature>
<sequence length="100" mass="11176">MQFFSGSLRRKRLQGPVEKKGASPNKSRATFQNPRGRKRVLAPSTTDVEIGAHLCSVQRRETAQSSQWSSRVESSRVVGRLCRRFVATPSKLFLACLEIG</sequence>
<dbReference type="AlphaFoldDB" id="R9PFV9"/>
<evidence type="ECO:0000313" key="2">
    <source>
        <dbReference type="EMBL" id="GAC96975.1"/>
    </source>
</evidence>
<dbReference type="GeneID" id="24109841"/>
<evidence type="ECO:0000313" key="3">
    <source>
        <dbReference type="Proteomes" id="UP000014071"/>
    </source>
</evidence>
<accession>R9PFV9</accession>